<dbReference type="EMBL" id="FNVQ01000004">
    <property type="protein sequence ID" value="SEG76255.1"/>
    <property type="molecule type" value="Genomic_DNA"/>
</dbReference>
<keyword evidence="3" id="KW-0378">Hydrolase</keyword>
<gene>
    <name evidence="5" type="ORF">SAMN05444390_104136</name>
</gene>
<dbReference type="InterPro" id="IPR007346">
    <property type="entry name" value="Endonuclease-I"/>
</dbReference>
<dbReference type="Proteomes" id="UP000236745">
    <property type="component" value="Unassembled WGS sequence"/>
</dbReference>
<dbReference type="PANTHER" id="PTHR33607">
    <property type="entry name" value="ENDONUCLEASE-1"/>
    <property type="match status" value="1"/>
</dbReference>
<dbReference type="SUPFAM" id="SSF54060">
    <property type="entry name" value="His-Me finger endonucleases"/>
    <property type="match status" value="1"/>
</dbReference>
<feature type="signal peptide" evidence="4">
    <location>
        <begin position="1"/>
        <end position="19"/>
    </location>
</feature>
<evidence type="ECO:0000313" key="6">
    <source>
        <dbReference type="Proteomes" id="UP000236745"/>
    </source>
</evidence>
<dbReference type="AlphaFoldDB" id="A0A1H6CUR9"/>
<dbReference type="Pfam" id="PF04231">
    <property type="entry name" value="Endonuclease_1"/>
    <property type="match status" value="1"/>
</dbReference>
<reference evidence="5 6" key="1">
    <citation type="submission" date="2016-10" db="EMBL/GenBank/DDBJ databases">
        <authorList>
            <person name="de Groot N.N."/>
        </authorList>
    </citation>
    <scope>NUCLEOTIDE SEQUENCE [LARGE SCALE GENOMIC DNA]</scope>
    <source>
        <strain evidence="5 6">DSM 22012</strain>
    </source>
</reference>
<evidence type="ECO:0000256" key="1">
    <source>
        <dbReference type="ARBA" id="ARBA00006429"/>
    </source>
</evidence>
<dbReference type="OrthoDB" id="9800417at2"/>
<keyword evidence="2" id="KW-0540">Nuclease</keyword>
<evidence type="ECO:0000313" key="5">
    <source>
        <dbReference type="EMBL" id="SEG76255.1"/>
    </source>
</evidence>
<name>A0A1H6CUR9_9GAMM</name>
<protein>
    <submittedName>
        <fullName evidence="5">Deoxyribonuclease-1</fullName>
    </submittedName>
</protein>
<dbReference type="GO" id="GO:0016787">
    <property type="term" value="F:hydrolase activity"/>
    <property type="evidence" value="ECO:0007669"/>
    <property type="project" value="UniProtKB-KW"/>
</dbReference>
<keyword evidence="6" id="KW-1185">Reference proteome</keyword>
<comment type="similarity">
    <text evidence="1">Belongs to the EndA/NucM nuclease family.</text>
</comment>
<keyword evidence="4" id="KW-0732">Signal</keyword>
<feature type="chain" id="PRO_5009295229" evidence="4">
    <location>
        <begin position="20"/>
        <end position="225"/>
    </location>
</feature>
<organism evidence="5 6">
    <name type="scientific">Marinobacterium lutimaris</name>
    <dbReference type="NCBI Taxonomy" id="568106"/>
    <lineage>
        <taxon>Bacteria</taxon>
        <taxon>Pseudomonadati</taxon>
        <taxon>Pseudomonadota</taxon>
        <taxon>Gammaproteobacteria</taxon>
        <taxon>Oceanospirillales</taxon>
        <taxon>Oceanospirillaceae</taxon>
        <taxon>Marinobacterium</taxon>
    </lineage>
</organism>
<evidence type="ECO:0000256" key="3">
    <source>
        <dbReference type="ARBA" id="ARBA00022801"/>
    </source>
</evidence>
<dbReference type="RefSeq" id="WP_104004529.1">
    <property type="nucleotide sequence ID" value="NZ_FNVQ01000004.1"/>
</dbReference>
<sequence length="225" mass="25635">MRRTLLLSLLVSLPLTALADRPASFYSAKKVLNEKIYTGNQVSFYCGCSYGEAPVPGKPDRTRLTPDASSCGLKPRKNANRAGRIEWEHVVPAWEFGHQLQCWQQGGRKACKKDPQFKAMESDMMNLVPAVGELNGDRSNFRYGMIGGEAGAYGRCDFKVDFKQRVAEPRPEVRGDIARTYFYMEKTYGLKISRKQRQLFEAWDKQDPVDAWEQERARRIADASR</sequence>
<evidence type="ECO:0000256" key="4">
    <source>
        <dbReference type="SAM" id="SignalP"/>
    </source>
</evidence>
<accession>A0A1H6CUR9</accession>
<dbReference type="InterPro" id="IPR044925">
    <property type="entry name" value="His-Me_finger_sf"/>
</dbReference>
<proteinExistence type="inferred from homology"/>
<dbReference type="GO" id="GO:0004518">
    <property type="term" value="F:nuclease activity"/>
    <property type="evidence" value="ECO:0007669"/>
    <property type="project" value="UniProtKB-KW"/>
</dbReference>
<evidence type="ECO:0000256" key="2">
    <source>
        <dbReference type="ARBA" id="ARBA00022722"/>
    </source>
</evidence>
<dbReference type="PANTHER" id="PTHR33607:SF2">
    <property type="entry name" value="ENDONUCLEASE-1"/>
    <property type="match status" value="1"/>
</dbReference>